<feature type="transmembrane region" description="Helical" evidence="3">
    <location>
        <begin position="45"/>
        <end position="63"/>
    </location>
</feature>
<dbReference type="Pfam" id="PF00226">
    <property type="entry name" value="DnaJ"/>
    <property type="match status" value="1"/>
</dbReference>
<proteinExistence type="predicted"/>
<evidence type="ECO:0000313" key="6">
    <source>
        <dbReference type="Proteomes" id="UP000274922"/>
    </source>
</evidence>
<evidence type="ECO:0000313" key="5">
    <source>
        <dbReference type="EMBL" id="RKO99807.1"/>
    </source>
</evidence>
<keyword evidence="3" id="KW-0812">Transmembrane</keyword>
<feature type="transmembrane region" description="Helical" evidence="3">
    <location>
        <begin position="184"/>
        <end position="204"/>
    </location>
</feature>
<dbReference type="EMBL" id="ML014255">
    <property type="protein sequence ID" value="RKO99807.1"/>
    <property type="molecule type" value="Genomic_DNA"/>
</dbReference>
<dbReference type="PROSITE" id="PS50076">
    <property type="entry name" value="DNAJ_2"/>
    <property type="match status" value="1"/>
</dbReference>
<evidence type="ECO:0000256" key="1">
    <source>
        <dbReference type="ARBA" id="ARBA00023186"/>
    </source>
</evidence>
<reference evidence="6" key="1">
    <citation type="journal article" date="2018" name="Nat. Microbiol.">
        <title>Leveraging single-cell genomics to expand the fungal tree of life.</title>
        <authorList>
            <person name="Ahrendt S.R."/>
            <person name="Quandt C.A."/>
            <person name="Ciobanu D."/>
            <person name="Clum A."/>
            <person name="Salamov A."/>
            <person name="Andreopoulos B."/>
            <person name="Cheng J.F."/>
            <person name="Woyke T."/>
            <person name="Pelin A."/>
            <person name="Henrissat B."/>
            <person name="Reynolds N.K."/>
            <person name="Benny G.L."/>
            <person name="Smith M.E."/>
            <person name="James T.Y."/>
            <person name="Grigoriev I.V."/>
        </authorList>
    </citation>
    <scope>NUCLEOTIDE SEQUENCE [LARGE SCALE GENOMIC DNA]</scope>
    <source>
        <strain evidence="6">ATCC 52028</strain>
    </source>
</reference>
<keyword evidence="1" id="KW-0143">Chaperone</keyword>
<accession>A0A4P9X422</accession>
<dbReference type="GO" id="GO:0051087">
    <property type="term" value="F:protein-folding chaperone binding"/>
    <property type="evidence" value="ECO:0007669"/>
    <property type="project" value="TreeGrafter"/>
</dbReference>
<dbReference type="OrthoDB" id="436519at2759"/>
<dbReference type="GO" id="GO:0051787">
    <property type="term" value="F:misfolded protein binding"/>
    <property type="evidence" value="ECO:0007669"/>
    <property type="project" value="TreeGrafter"/>
</dbReference>
<sequence length="383" mass="42294">MFMQIVMWSFVPGVATSILQKMYYRVRYGGKKHSPPAGSPLFSKHYRFFYAAVIGTYLVYSLTSSYHNMPESLYDQLGASPTSSVAELKRSFRTMSLRYHPDKTDGNPELEKQFIIIRRAYDMLKDGRSRTYYDRMGSSMLSCQNCITERDFVTNGAMMALIFYLATGLALLLMTFVRRTTGQYWRWSVMLMVASVEIGVLTGSIADPMPGLLASRAPFEKIGFLHDVSFCIAILISQLHGVLFPSTERELAEVTDHNLLQMEEIVEQSLLLLDESTKPYQDEAGTLEGEVDRAIAALGLTTAANHSDGGSKHIPGRDMSEMLTATAGELPCTSSSSSSSSSESESELDDSEAEASDIRTTAKAKKASTAKTASKVKATEKTV</sequence>
<dbReference type="CDD" id="cd06257">
    <property type="entry name" value="DnaJ"/>
    <property type="match status" value="1"/>
</dbReference>
<dbReference type="InterPro" id="IPR001623">
    <property type="entry name" value="DnaJ_domain"/>
</dbReference>
<feature type="domain" description="J" evidence="4">
    <location>
        <begin position="72"/>
        <end position="137"/>
    </location>
</feature>
<dbReference type="PROSITE" id="PS00636">
    <property type="entry name" value="DNAJ_1"/>
    <property type="match status" value="1"/>
</dbReference>
<keyword evidence="3" id="KW-0472">Membrane</keyword>
<dbReference type="InterPro" id="IPR036869">
    <property type="entry name" value="J_dom_sf"/>
</dbReference>
<dbReference type="PANTHER" id="PTHR44360">
    <property type="entry name" value="DNAJ HOMOLOG SUBFAMILY B MEMBER 9"/>
    <property type="match status" value="1"/>
</dbReference>
<feature type="transmembrane region" description="Helical" evidence="3">
    <location>
        <begin position="6"/>
        <end position="24"/>
    </location>
</feature>
<feature type="compositionally biased region" description="Acidic residues" evidence="2">
    <location>
        <begin position="344"/>
        <end position="355"/>
    </location>
</feature>
<evidence type="ECO:0000259" key="4">
    <source>
        <dbReference type="PROSITE" id="PS50076"/>
    </source>
</evidence>
<dbReference type="SMART" id="SM00271">
    <property type="entry name" value="DnaJ"/>
    <property type="match status" value="1"/>
</dbReference>
<dbReference type="PRINTS" id="PR00625">
    <property type="entry name" value="JDOMAIN"/>
</dbReference>
<evidence type="ECO:0000256" key="2">
    <source>
        <dbReference type="SAM" id="MobiDB-lite"/>
    </source>
</evidence>
<feature type="region of interest" description="Disordered" evidence="2">
    <location>
        <begin position="329"/>
        <end position="383"/>
    </location>
</feature>
<dbReference type="Gene3D" id="1.10.287.110">
    <property type="entry name" value="DnaJ domain"/>
    <property type="match status" value="1"/>
</dbReference>
<dbReference type="PANTHER" id="PTHR44360:SF1">
    <property type="entry name" value="DNAJ HOMOLOG SUBFAMILY B MEMBER 9"/>
    <property type="match status" value="1"/>
</dbReference>
<evidence type="ECO:0000256" key="3">
    <source>
        <dbReference type="SAM" id="Phobius"/>
    </source>
</evidence>
<dbReference type="InterPro" id="IPR018253">
    <property type="entry name" value="DnaJ_domain_CS"/>
</dbReference>
<gene>
    <name evidence="5" type="ORF">CXG81DRAFT_14017</name>
</gene>
<dbReference type="SUPFAM" id="SSF46565">
    <property type="entry name" value="Chaperone J-domain"/>
    <property type="match status" value="1"/>
</dbReference>
<dbReference type="AlphaFoldDB" id="A0A4P9X422"/>
<protein>
    <recommendedName>
        <fullName evidence="4">J domain-containing protein</fullName>
    </recommendedName>
</protein>
<name>A0A4P9X422_9FUNG</name>
<feature type="transmembrane region" description="Helical" evidence="3">
    <location>
        <begin position="157"/>
        <end position="177"/>
    </location>
</feature>
<dbReference type="InterPro" id="IPR051948">
    <property type="entry name" value="Hsp70_co-chaperone_J-domain"/>
</dbReference>
<dbReference type="Proteomes" id="UP000274922">
    <property type="component" value="Unassembled WGS sequence"/>
</dbReference>
<dbReference type="GO" id="GO:0036503">
    <property type="term" value="P:ERAD pathway"/>
    <property type="evidence" value="ECO:0007669"/>
    <property type="project" value="TreeGrafter"/>
</dbReference>
<feature type="compositionally biased region" description="Low complexity" evidence="2">
    <location>
        <begin position="334"/>
        <end position="343"/>
    </location>
</feature>
<dbReference type="GO" id="GO:0005783">
    <property type="term" value="C:endoplasmic reticulum"/>
    <property type="evidence" value="ECO:0007669"/>
    <property type="project" value="TreeGrafter"/>
</dbReference>
<organism evidence="5 6">
    <name type="scientific">Caulochytrium protostelioides</name>
    <dbReference type="NCBI Taxonomy" id="1555241"/>
    <lineage>
        <taxon>Eukaryota</taxon>
        <taxon>Fungi</taxon>
        <taxon>Fungi incertae sedis</taxon>
        <taxon>Chytridiomycota</taxon>
        <taxon>Chytridiomycota incertae sedis</taxon>
        <taxon>Chytridiomycetes</taxon>
        <taxon>Caulochytriales</taxon>
        <taxon>Caulochytriaceae</taxon>
        <taxon>Caulochytrium</taxon>
    </lineage>
</organism>
<dbReference type="STRING" id="1555241.A0A4P9X422"/>
<keyword evidence="3" id="KW-1133">Transmembrane helix</keyword>
<keyword evidence="6" id="KW-1185">Reference proteome</keyword>